<evidence type="ECO:0000256" key="4">
    <source>
        <dbReference type="ARBA" id="ARBA00023163"/>
    </source>
</evidence>
<dbReference type="InterPro" id="IPR036390">
    <property type="entry name" value="WH_DNA-bd_sf"/>
</dbReference>
<proteinExistence type="inferred from homology"/>
<dbReference type="PANTHER" id="PTHR30419:SF24">
    <property type="entry name" value="HTH-TYPE TRANSCRIPTIONAL REGULATOR CZCR"/>
    <property type="match status" value="1"/>
</dbReference>
<gene>
    <name evidence="6" type="ORF">I7822_07120</name>
</gene>
<dbReference type="Pfam" id="PF03466">
    <property type="entry name" value="LysR_substrate"/>
    <property type="match status" value="1"/>
</dbReference>
<dbReference type="Gene3D" id="1.10.10.10">
    <property type="entry name" value="Winged helix-like DNA-binding domain superfamily/Winged helix DNA-binding domain"/>
    <property type="match status" value="1"/>
</dbReference>
<evidence type="ECO:0000313" key="7">
    <source>
        <dbReference type="Proteomes" id="UP000663981"/>
    </source>
</evidence>
<evidence type="ECO:0000259" key="5">
    <source>
        <dbReference type="PROSITE" id="PS50931"/>
    </source>
</evidence>
<sequence>MTLNRFEVFYTVVESGSLTKAGEILKITQSGISHAISSLESEFGFSLLTRGRAGINLTENGERMLIYIRDILTLNNRMKQEAAAINGLEVGEVRIGTFTSITTQWLPNIIKIFEEHHPSIVVRLFEGDYSTIEQWISDGVIDCGFLSLPTQKSLEFLPLKKDRMLCILSDKHPLHNQDNISFNQIQKESLIMPKEGWDNEIKEIFKENEINPTIKFEVSDDQAIISMVENNLGISIRPEMTLSNIPKSIRVLNLEVESYRFIGIAKKTNSSPATNKFIDYVHSWLSENNLMDY</sequence>
<dbReference type="InterPro" id="IPR000847">
    <property type="entry name" value="LysR_HTH_N"/>
</dbReference>
<keyword evidence="2" id="KW-0805">Transcription regulation</keyword>
<evidence type="ECO:0000256" key="1">
    <source>
        <dbReference type="ARBA" id="ARBA00009437"/>
    </source>
</evidence>
<dbReference type="Pfam" id="PF00126">
    <property type="entry name" value="HTH_1"/>
    <property type="match status" value="1"/>
</dbReference>
<dbReference type="CDD" id="cd05466">
    <property type="entry name" value="PBP2_LTTR_substrate"/>
    <property type="match status" value="1"/>
</dbReference>
<name>A0ABS3MZJ3_9BACI</name>
<evidence type="ECO:0000256" key="2">
    <source>
        <dbReference type="ARBA" id="ARBA00023015"/>
    </source>
</evidence>
<dbReference type="SUPFAM" id="SSF46785">
    <property type="entry name" value="Winged helix' DNA-binding domain"/>
    <property type="match status" value="1"/>
</dbReference>
<reference evidence="6 7" key="1">
    <citation type="submission" date="2021-03" db="EMBL/GenBank/DDBJ databases">
        <title>Whole genome sequence of Metabacillus bambusae BG109.</title>
        <authorList>
            <person name="Jeong J.W."/>
        </authorList>
    </citation>
    <scope>NUCLEOTIDE SEQUENCE [LARGE SCALE GENOMIC DNA]</scope>
    <source>
        <strain evidence="6 7">BG109</strain>
    </source>
</reference>
<dbReference type="InterPro" id="IPR036388">
    <property type="entry name" value="WH-like_DNA-bd_sf"/>
</dbReference>
<dbReference type="InterPro" id="IPR050950">
    <property type="entry name" value="HTH-type_LysR_regulators"/>
</dbReference>
<keyword evidence="3" id="KW-0238">DNA-binding</keyword>
<evidence type="ECO:0000256" key="3">
    <source>
        <dbReference type="ARBA" id="ARBA00023125"/>
    </source>
</evidence>
<dbReference type="Proteomes" id="UP000663981">
    <property type="component" value="Unassembled WGS sequence"/>
</dbReference>
<keyword evidence="7" id="KW-1185">Reference proteome</keyword>
<dbReference type="SUPFAM" id="SSF53850">
    <property type="entry name" value="Periplasmic binding protein-like II"/>
    <property type="match status" value="1"/>
</dbReference>
<comment type="similarity">
    <text evidence="1">Belongs to the LysR transcriptional regulatory family.</text>
</comment>
<comment type="caution">
    <text evidence="6">The sequence shown here is derived from an EMBL/GenBank/DDBJ whole genome shotgun (WGS) entry which is preliminary data.</text>
</comment>
<dbReference type="PROSITE" id="PS50931">
    <property type="entry name" value="HTH_LYSR"/>
    <property type="match status" value="1"/>
</dbReference>
<accession>A0ABS3MZJ3</accession>
<evidence type="ECO:0000313" key="6">
    <source>
        <dbReference type="EMBL" id="MBO1511437.1"/>
    </source>
</evidence>
<dbReference type="PANTHER" id="PTHR30419">
    <property type="entry name" value="HTH-TYPE TRANSCRIPTIONAL REGULATOR YBHD"/>
    <property type="match status" value="1"/>
</dbReference>
<dbReference type="InterPro" id="IPR005119">
    <property type="entry name" value="LysR_subst-bd"/>
</dbReference>
<feature type="domain" description="HTH lysR-type" evidence="5">
    <location>
        <begin position="1"/>
        <end position="58"/>
    </location>
</feature>
<keyword evidence="4" id="KW-0804">Transcription</keyword>
<dbReference type="EMBL" id="JAGDEL010000004">
    <property type="protein sequence ID" value="MBO1511437.1"/>
    <property type="molecule type" value="Genomic_DNA"/>
</dbReference>
<dbReference type="Gene3D" id="3.40.190.290">
    <property type="match status" value="1"/>
</dbReference>
<organism evidence="6 7">
    <name type="scientific">Metabacillus bambusae</name>
    <dbReference type="NCBI Taxonomy" id="2795218"/>
    <lineage>
        <taxon>Bacteria</taxon>
        <taxon>Bacillati</taxon>
        <taxon>Bacillota</taxon>
        <taxon>Bacilli</taxon>
        <taxon>Bacillales</taxon>
        <taxon>Bacillaceae</taxon>
        <taxon>Metabacillus</taxon>
    </lineage>
</organism>
<protein>
    <submittedName>
        <fullName evidence="6">LysR family transcriptional regulator</fullName>
    </submittedName>
</protein>
<dbReference type="PRINTS" id="PR00039">
    <property type="entry name" value="HTHLYSR"/>
</dbReference>